<dbReference type="Gene3D" id="3.40.50.300">
    <property type="entry name" value="P-loop containing nucleotide triphosphate hydrolases"/>
    <property type="match status" value="1"/>
</dbReference>
<evidence type="ECO:0000256" key="3">
    <source>
        <dbReference type="ARBA" id="ARBA00022801"/>
    </source>
</evidence>
<accession>A0A4Q9DM34</accession>
<dbReference type="GO" id="GO:0016887">
    <property type="term" value="F:ATP hydrolysis activity"/>
    <property type="evidence" value="ECO:0007669"/>
    <property type="project" value="InterPro"/>
</dbReference>
<organism evidence="10 11">
    <name type="scientific">Paenibacillus thalictri</name>
    <dbReference type="NCBI Taxonomy" id="2527873"/>
    <lineage>
        <taxon>Bacteria</taxon>
        <taxon>Bacillati</taxon>
        <taxon>Bacillota</taxon>
        <taxon>Bacilli</taxon>
        <taxon>Bacillales</taxon>
        <taxon>Paenibacillaceae</taxon>
        <taxon>Paenibacillus</taxon>
    </lineage>
</organism>
<dbReference type="GO" id="GO:0030983">
    <property type="term" value="F:mismatched DNA binding"/>
    <property type="evidence" value="ECO:0007669"/>
    <property type="project" value="InterPro"/>
</dbReference>
<dbReference type="NCBIfam" id="TIGR01069">
    <property type="entry name" value="mutS2"/>
    <property type="match status" value="1"/>
</dbReference>
<keyword evidence="6" id="KW-0238">DNA-binding</keyword>
<dbReference type="GO" id="GO:0019843">
    <property type="term" value="F:rRNA binding"/>
    <property type="evidence" value="ECO:0007669"/>
    <property type="project" value="UniProtKB-KW"/>
</dbReference>
<keyword evidence="1" id="KW-0699">rRNA-binding</keyword>
<feature type="domain" description="DNA mismatch repair proteins mutS family" evidence="9">
    <location>
        <begin position="321"/>
        <end position="506"/>
    </location>
</feature>
<evidence type="ECO:0000256" key="2">
    <source>
        <dbReference type="ARBA" id="ARBA00022741"/>
    </source>
</evidence>
<evidence type="ECO:0000259" key="8">
    <source>
        <dbReference type="SMART" id="SM00533"/>
    </source>
</evidence>
<dbReference type="InterPro" id="IPR045076">
    <property type="entry name" value="MutS"/>
</dbReference>
<evidence type="ECO:0000256" key="6">
    <source>
        <dbReference type="ARBA" id="ARBA00023125"/>
    </source>
</evidence>
<dbReference type="Pfam" id="PF00488">
    <property type="entry name" value="MutS_V"/>
    <property type="match status" value="1"/>
</dbReference>
<feature type="compositionally biased region" description="Polar residues" evidence="7">
    <location>
        <begin position="521"/>
        <end position="533"/>
    </location>
</feature>
<reference evidence="10 11" key="1">
    <citation type="submission" date="2019-02" db="EMBL/GenBank/DDBJ databases">
        <title>Paenibacillus sp. nov., isolated from surface-sterilized tissue of Thalictrum simplex L.</title>
        <authorList>
            <person name="Tuo L."/>
        </authorList>
    </citation>
    <scope>NUCLEOTIDE SEQUENCE [LARGE SCALE GENOMIC DNA]</scope>
    <source>
        <strain evidence="10 11">N2SHLJ1</strain>
    </source>
</reference>
<dbReference type="GO" id="GO:0006298">
    <property type="term" value="P:mismatch repair"/>
    <property type="evidence" value="ECO:0007669"/>
    <property type="project" value="InterPro"/>
</dbReference>
<dbReference type="SMART" id="SM00533">
    <property type="entry name" value="MUTSd"/>
    <property type="match status" value="1"/>
</dbReference>
<keyword evidence="11" id="KW-1185">Reference proteome</keyword>
<sequence>MDDQSKQRLEFTKVKQQLYTYAMSYLGQRRAEQLEPIFDAGAIRSLLRETEETKAMIRSGSSIPVPSLEGMEQVMALLGTGYMYSERELGLFARLLESVGQLRRFMQRKEAVAPTVTTYALSMYELGNVREELDRCLRNGQITDQASKDLAKIRKQSYVLEERIKKKLDALMQKYRPYLQEYIVGSRNGRHVLAVKKEHRRLVSGQVLDESASGQTVFVEPADIAGFHWELSELKRDEAREEAKVLSALTALVETYEHELKVNLEAIGHYDFLFAKAKYALELGANPVEVNTDGIVRIRGGKHPLLGRNCVPLDFEIGEWFRALMVTGPNTGGKTVSLKTVGLLVMMVQSGLQVPVAEGSTFPVFRNVLADIGDGQSIEQSLSTFSSHIRNVIGILRQAGPDTLVLLDELATGTDPGEGVALSIAVLEELYAKGAVIVATTHFNEIKRYAAAATGFENARMEFDAETLSPLYKLTIGEAGNSYAFYIAEKLGMPLRLVERSRQIAVTMAVAGDGTDRVSGESITMESGETGTVAQEEEPKVEETITPEPRNMGSSAQGKVDAKTGGTTLAREALVEHATRPGGSYPSNAAPDALHPAKIGKRFTESKKTNRSDNKTQSVFEIGDCVWIHSLKRTGIVCALPDERGNVTVMIQKEKVKINAKRLSLHIERKQLYPGEDYDMDIVFDSKENRKKKRLMQRKHAEGVMIVRPSEEEK</sequence>
<dbReference type="GO" id="GO:0140664">
    <property type="term" value="F:ATP-dependent DNA damage sensor activity"/>
    <property type="evidence" value="ECO:0007669"/>
    <property type="project" value="InterPro"/>
</dbReference>
<dbReference type="InterPro" id="IPR007696">
    <property type="entry name" value="DNA_mismatch_repair_MutS_core"/>
</dbReference>
<dbReference type="InterPro" id="IPR000432">
    <property type="entry name" value="DNA_mismatch_repair_MutS_C"/>
</dbReference>
<evidence type="ECO:0000256" key="4">
    <source>
        <dbReference type="ARBA" id="ARBA00022840"/>
    </source>
</evidence>
<dbReference type="GO" id="GO:0045910">
    <property type="term" value="P:negative regulation of DNA recombination"/>
    <property type="evidence" value="ECO:0007669"/>
    <property type="project" value="InterPro"/>
</dbReference>
<gene>
    <name evidence="10" type="ORF">EYB31_26340</name>
</gene>
<protein>
    <submittedName>
        <fullName evidence="10">DNA mismatch repair protein MutS</fullName>
    </submittedName>
</protein>
<dbReference type="Proteomes" id="UP000293142">
    <property type="component" value="Unassembled WGS sequence"/>
</dbReference>
<feature type="domain" description="DNA mismatch repair protein MutS core" evidence="8">
    <location>
        <begin position="5"/>
        <end position="309"/>
    </location>
</feature>
<dbReference type="InterPro" id="IPR036187">
    <property type="entry name" value="DNA_mismatch_repair_MutS_sf"/>
</dbReference>
<dbReference type="PANTHER" id="PTHR48466:SF2">
    <property type="entry name" value="OS10G0509000 PROTEIN"/>
    <property type="match status" value="1"/>
</dbReference>
<keyword evidence="4" id="KW-0067">ATP-binding</keyword>
<dbReference type="EMBL" id="SIRE01000020">
    <property type="protein sequence ID" value="TBL74015.1"/>
    <property type="molecule type" value="Genomic_DNA"/>
</dbReference>
<evidence type="ECO:0000256" key="5">
    <source>
        <dbReference type="ARBA" id="ARBA00022884"/>
    </source>
</evidence>
<dbReference type="SUPFAM" id="SSF48334">
    <property type="entry name" value="DNA repair protein MutS, domain III"/>
    <property type="match status" value="1"/>
</dbReference>
<dbReference type="GO" id="GO:0005524">
    <property type="term" value="F:ATP binding"/>
    <property type="evidence" value="ECO:0007669"/>
    <property type="project" value="UniProtKB-KW"/>
</dbReference>
<dbReference type="OrthoDB" id="9808166at2"/>
<dbReference type="RefSeq" id="WP_131016422.1">
    <property type="nucleotide sequence ID" value="NZ_SIRE01000020.1"/>
</dbReference>
<evidence type="ECO:0000313" key="10">
    <source>
        <dbReference type="EMBL" id="TBL74015.1"/>
    </source>
</evidence>
<dbReference type="SUPFAM" id="SSF52540">
    <property type="entry name" value="P-loop containing nucleoside triphosphate hydrolases"/>
    <property type="match status" value="1"/>
</dbReference>
<dbReference type="SMART" id="SM00534">
    <property type="entry name" value="MUTSac"/>
    <property type="match status" value="1"/>
</dbReference>
<proteinExistence type="predicted"/>
<evidence type="ECO:0000313" key="11">
    <source>
        <dbReference type="Proteomes" id="UP000293142"/>
    </source>
</evidence>
<keyword evidence="3" id="KW-0378">Hydrolase</keyword>
<evidence type="ECO:0000259" key="9">
    <source>
        <dbReference type="SMART" id="SM00534"/>
    </source>
</evidence>
<keyword evidence="5" id="KW-0694">RNA-binding</keyword>
<dbReference type="InterPro" id="IPR027417">
    <property type="entry name" value="P-loop_NTPase"/>
</dbReference>
<keyword evidence="2" id="KW-0547">Nucleotide-binding</keyword>
<comment type="caution">
    <text evidence="10">The sequence shown here is derived from an EMBL/GenBank/DDBJ whole genome shotgun (WGS) entry which is preliminary data.</text>
</comment>
<evidence type="ECO:0000256" key="7">
    <source>
        <dbReference type="SAM" id="MobiDB-lite"/>
    </source>
</evidence>
<name>A0A4Q9DM34_9BACL</name>
<dbReference type="PIRSF" id="PIRSF005814">
    <property type="entry name" value="MutS_YshD"/>
    <property type="match status" value="1"/>
</dbReference>
<evidence type="ECO:0000256" key="1">
    <source>
        <dbReference type="ARBA" id="ARBA00022730"/>
    </source>
</evidence>
<dbReference type="GO" id="GO:0004519">
    <property type="term" value="F:endonuclease activity"/>
    <property type="evidence" value="ECO:0007669"/>
    <property type="project" value="InterPro"/>
</dbReference>
<dbReference type="PANTHER" id="PTHR48466">
    <property type="entry name" value="OS10G0509000 PROTEIN-RELATED"/>
    <property type="match status" value="1"/>
</dbReference>
<dbReference type="FunFam" id="3.40.50.300:FF:000830">
    <property type="entry name" value="Endonuclease MutS2"/>
    <property type="match status" value="1"/>
</dbReference>
<dbReference type="AlphaFoldDB" id="A0A4Q9DM34"/>
<feature type="region of interest" description="Disordered" evidence="7">
    <location>
        <begin position="515"/>
        <end position="562"/>
    </location>
</feature>
<dbReference type="InterPro" id="IPR005747">
    <property type="entry name" value="MutS2"/>
</dbReference>